<name>A0AAD9JVW1_9ANNE</name>
<comment type="caution">
    <text evidence="1">The sequence shown here is derived from an EMBL/GenBank/DDBJ whole genome shotgun (WGS) entry which is preliminary data.</text>
</comment>
<dbReference type="EMBL" id="JAODUP010000143">
    <property type="protein sequence ID" value="KAK2159959.1"/>
    <property type="molecule type" value="Genomic_DNA"/>
</dbReference>
<sequence>NLSKPRVIGELSSNLVSLCLVKEDASKQNRINVVKELITFQGDQESFDICPYEVIVCEQILVGNSAMKKYVSKQFCIILGINPVIKGLCFM</sequence>
<proteinExistence type="predicted"/>
<feature type="non-terminal residue" evidence="1">
    <location>
        <position position="1"/>
    </location>
</feature>
<evidence type="ECO:0000313" key="2">
    <source>
        <dbReference type="Proteomes" id="UP001208570"/>
    </source>
</evidence>
<evidence type="ECO:0000313" key="1">
    <source>
        <dbReference type="EMBL" id="KAK2159959.1"/>
    </source>
</evidence>
<protein>
    <submittedName>
        <fullName evidence="1">Uncharacterized protein</fullName>
    </submittedName>
</protein>
<gene>
    <name evidence="1" type="ORF">LSH36_143g06028</name>
</gene>
<accession>A0AAD9JVW1</accession>
<keyword evidence="2" id="KW-1185">Reference proteome</keyword>
<reference evidence="1" key="1">
    <citation type="journal article" date="2023" name="Mol. Biol. Evol.">
        <title>Third-Generation Sequencing Reveals the Adaptive Role of the Epigenome in Three Deep-Sea Polychaetes.</title>
        <authorList>
            <person name="Perez M."/>
            <person name="Aroh O."/>
            <person name="Sun Y."/>
            <person name="Lan Y."/>
            <person name="Juniper S.K."/>
            <person name="Young C.R."/>
            <person name="Angers B."/>
            <person name="Qian P.Y."/>
        </authorList>
    </citation>
    <scope>NUCLEOTIDE SEQUENCE</scope>
    <source>
        <strain evidence="1">P08H-3</strain>
    </source>
</reference>
<dbReference type="Proteomes" id="UP001208570">
    <property type="component" value="Unassembled WGS sequence"/>
</dbReference>
<organism evidence="1 2">
    <name type="scientific">Paralvinella palmiformis</name>
    <dbReference type="NCBI Taxonomy" id="53620"/>
    <lineage>
        <taxon>Eukaryota</taxon>
        <taxon>Metazoa</taxon>
        <taxon>Spiralia</taxon>
        <taxon>Lophotrochozoa</taxon>
        <taxon>Annelida</taxon>
        <taxon>Polychaeta</taxon>
        <taxon>Sedentaria</taxon>
        <taxon>Canalipalpata</taxon>
        <taxon>Terebellida</taxon>
        <taxon>Terebelliformia</taxon>
        <taxon>Alvinellidae</taxon>
        <taxon>Paralvinella</taxon>
    </lineage>
</organism>
<dbReference type="AlphaFoldDB" id="A0AAD9JVW1"/>